<protein>
    <submittedName>
        <fullName evidence="1">Unnamed protein product</fullName>
    </submittedName>
</protein>
<dbReference type="EMBL" id="BSXS01011150">
    <property type="protein sequence ID" value="GME99802.1"/>
    <property type="molecule type" value="Genomic_DNA"/>
</dbReference>
<organism evidence="1 2">
    <name type="scientific">Ambrosiozyma monospora</name>
    <name type="common">Yeast</name>
    <name type="synonym">Endomycopsis monosporus</name>
    <dbReference type="NCBI Taxonomy" id="43982"/>
    <lineage>
        <taxon>Eukaryota</taxon>
        <taxon>Fungi</taxon>
        <taxon>Dikarya</taxon>
        <taxon>Ascomycota</taxon>
        <taxon>Saccharomycotina</taxon>
        <taxon>Pichiomycetes</taxon>
        <taxon>Pichiales</taxon>
        <taxon>Pichiaceae</taxon>
        <taxon>Ambrosiozyma</taxon>
    </lineage>
</organism>
<sequence>MAFSARKRLAVLASASLINLNCGTLYLFGAYSPQVATTLSYTASQTSRIAICAQSAVVLSGPLVGKLIDKTGYTIATITGTILIWLGYYLFYNQYIQAISNLPYSCLLYVLIGMGSTLLHLAGTKCSMVTFPNMKGLATALPVTCYGASAMVFSTIAKTYFPGDTTKFLYSLVFIPLAISLVCGPLVCLMDKETQSHSHTQTQTPQISKEYEHVYSKIALPLSQSSTPLSESFSDYDPTTSVLQTPNFWCLTLILCICAGLSQIWPTLTSVLSWSPGHRIGC</sequence>
<evidence type="ECO:0000313" key="2">
    <source>
        <dbReference type="Proteomes" id="UP001165064"/>
    </source>
</evidence>
<evidence type="ECO:0000313" key="1">
    <source>
        <dbReference type="EMBL" id="GME99802.1"/>
    </source>
</evidence>
<dbReference type="Proteomes" id="UP001165064">
    <property type="component" value="Unassembled WGS sequence"/>
</dbReference>
<accession>A0ACB5U1D8</accession>
<name>A0ACB5U1D8_AMBMO</name>
<comment type="caution">
    <text evidence="1">The sequence shown here is derived from an EMBL/GenBank/DDBJ whole genome shotgun (WGS) entry which is preliminary data.</text>
</comment>
<proteinExistence type="predicted"/>
<keyword evidence="2" id="KW-1185">Reference proteome</keyword>
<gene>
    <name evidence="1" type="ORF">Amon02_001082800</name>
</gene>
<reference evidence="1" key="1">
    <citation type="submission" date="2023-04" db="EMBL/GenBank/DDBJ databases">
        <title>Ambrosiozyma monospora NBRC 10751.</title>
        <authorList>
            <person name="Ichikawa N."/>
            <person name="Sato H."/>
            <person name="Tonouchi N."/>
        </authorList>
    </citation>
    <scope>NUCLEOTIDE SEQUENCE</scope>
    <source>
        <strain evidence="1">NBRC 10751</strain>
    </source>
</reference>